<evidence type="ECO:0000313" key="3">
    <source>
        <dbReference type="Proteomes" id="UP001140510"/>
    </source>
</evidence>
<organism evidence="2 3">
    <name type="scientific">Didymella pomorum</name>
    <dbReference type="NCBI Taxonomy" id="749634"/>
    <lineage>
        <taxon>Eukaryota</taxon>
        <taxon>Fungi</taxon>
        <taxon>Dikarya</taxon>
        <taxon>Ascomycota</taxon>
        <taxon>Pezizomycotina</taxon>
        <taxon>Dothideomycetes</taxon>
        <taxon>Pleosporomycetidae</taxon>
        <taxon>Pleosporales</taxon>
        <taxon>Pleosporineae</taxon>
        <taxon>Didymellaceae</taxon>
        <taxon>Didymella</taxon>
    </lineage>
</organism>
<feature type="region of interest" description="Disordered" evidence="1">
    <location>
        <begin position="74"/>
        <end position="105"/>
    </location>
</feature>
<sequence length="297" mass="31922">MSTAVKFAALYEDQPGYITEDEVNELDVESDGTREDMFAPLSKLEPILANTHNEAAPVDVTIKPAFDPTAAEFKPAETLRTAPIAAPMPPDSTSTTPEPASPAAVPTAPIEKHAKHVKNLMAIFTGPRTGSRNMSWADETEEELKGVKQKEIEAWADQEAREQAKIEAERKEAAEGWAKVKKTKKRSQCKKKFEDTEAGSLRIEPTEPAALTEAAQEEEKVELPTPGIEIEAVAKSLEQVDAAEGTVSAQEEDSIVPAMPKTTQPGLEQPGIRSVSTVAIDTAIAPQTAPEVAAEAS</sequence>
<evidence type="ECO:0000256" key="1">
    <source>
        <dbReference type="SAM" id="MobiDB-lite"/>
    </source>
</evidence>
<dbReference type="OrthoDB" id="10690045at2759"/>
<reference evidence="2" key="1">
    <citation type="submission" date="2022-10" db="EMBL/GenBank/DDBJ databases">
        <title>Tapping the CABI collections for fungal endophytes: first genome assemblies for Collariella, Neodidymelliopsis, Ascochyta clinopodiicola, Didymella pomorum, Didymosphaeria variabile, Neocosmospora piperis and Neocucurbitaria cava.</title>
        <authorList>
            <person name="Hill R."/>
        </authorList>
    </citation>
    <scope>NUCLEOTIDE SEQUENCE</scope>
    <source>
        <strain evidence="2">IMI 355091</strain>
    </source>
</reference>
<comment type="caution">
    <text evidence="2">The sequence shown here is derived from an EMBL/GenBank/DDBJ whole genome shotgun (WGS) entry which is preliminary data.</text>
</comment>
<dbReference type="Proteomes" id="UP001140510">
    <property type="component" value="Unassembled WGS sequence"/>
</dbReference>
<protein>
    <submittedName>
        <fullName evidence="2">Uncharacterized protein</fullName>
    </submittedName>
</protein>
<keyword evidence="3" id="KW-1185">Reference proteome</keyword>
<dbReference type="EMBL" id="JAPEVA010000134">
    <property type="protein sequence ID" value="KAJ4398287.1"/>
    <property type="molecule type" value="Genomic_DNA"/>
</dbReference>
<accession>A0A9W8Z3K8</accession>
<gene>
    <name evidence="2" type="ORF">N0V91_010334</name>
</gene>
<dbReference type="AlphaFoldDB" id="A0A9W8Z3K8"/>
<evidence type="ECO:0000313" key="2">
    <source>
        <dbReference type="EMBL" id="KAJ4398287.1"/>
    </source>
</evidence>
<proteinExistence type="predicted"/>
<name>A0A9W8Z3K8_9PLEO</name>
<feature type="region of interest" description="Disordered" evidence="1">
    <location>
        <begin position="244"/>
        <end position="271"/>
    </location>
</feature>
<feature type="region of interest" description="Disordered" evidence="1">
    <location>
        <begin position="187"/>
        <end position="209"/>
    </location>
</feature>